<gene>
    <name evidence="1" type="ORF">SAMN04488690_1451</name>
</gene>
<organism evidence="1 2">
    <name type="scientific">Stenotrophomonas indicatrix</name>
    <dbReference type="NCBI Taxonomy" id="2045451"/>
    <lineage>
        <taxon>Bacteria</taxon>
        <taxon>Pseudomonadati</taxon>
        <taxon>Pseudomonadota</taxon>
        <taxon>Gammaproteobacteria</taxon>
        <taxon>Lysobacterales</taxon>
        <taxon>Lysobacteraceae</taxon>
        <taxon>Stenotrophomonas</taxon>
    </lineage>
</organism>
<dbReference type="Proteomes" id="UP000191133">
    <property type="component" value="Unassembled WGS sequence"/>
</dbReference>
<protein>
    <submittedName>
        <fullName evidence="1">Uncharacterized protein</fullName>
    </submittedName>
</protein>
<dbReference type="EMBL" id="FWEU01000002">
    <property type="protein sequence ID" value="SLM23750.1"/>
    <property type="molecule type" value="Genomic_DNA"/>
</dbReference>
<dbReference type="AlphaFoldDB" id="A0A1W1GWM3"/>
<proteinExistence type="predicted"/>
<dbReference type="RefSeq" id="WP_080149118.1">
    <property type="nucleotide sequence ID" value="NZ_FWEU01000002.1"/>
</dbReference>
<name>A0A1W1GWM3_9GAMM</name>
<evidence type="ECO:0000313" key="1">
    <source>
        <dbReference type="EMBL" id="SLM23750.1"/>
    </source>
</evidence>
<evidence type="ECO:0000313" key="2">
    <source>
        <dbReference type="Proteomes" id="UP000191133"/>
    </source>
</evidence>
<accession>A0A1W1GWM3</accession>
<sequence>MHISTLVELLGSKGSDAHLQAWFAQHGIGKPPTTISANQGQKSVKDKLHDMEFYFAFDIINDRFYPPNVGARGSLLSHFKSATLFSRRPKGNPPKPEGFWDGYVQPSATLQDCLAYFNGRLEEFGDTAYFEKPLTGDVDIKLWFCKRRQRVDTIQLNLHEDREFIGHHDFDPGNEHNTTPQAATLVLKWLFDRRHLRVPQALYEAGLEDDHQAILRFAEQHLGNHVWAGQLHDSPALRSVLAHTRTTRPLRLDNGSPLHLFDKWLYLKAGGAWERHQALYNDDTLADWSASVDAFERAVVLDAAQRQAFLAMLDDAYQRVQQAHPA</sequence>
<reference evidence="2" key="1">
    <citation type="submission" date="2016-10" db="EMBL/GenBank/DDBJ databases">
        <authorList>
            <person name="Varghese N."/>
            <person name="Submissions S."/>
        </authorList>
    </citation>
    <scope>NUCLEOTIDE SEQUENCE [LARGE SCALE GENOMIC DNA]</scope>
    <source>
        <strain evidence="2">92MFCol6.1</strain>
    </source>
</reference>